<keyword evidence="3" id="KW-1185">Reference proteome</keyword>
<proteinExistence type="predicted"/>
<feature type="region of interest" description="Disordered" evidence="1">
    <location>
        <begin position="53"/>
        <end position="80"/>
    </location>
</feature>
<protein>
    <submittedName>
        <fullName evidence="2">Uncharacterized protein</fullName>
    </submittedName>
</protein>
<comment type="caution">
    <text evidence="2">The sequence shown here is derived from an EMBL/GenBank/DDBJ whole genome shotgun (WGS) entry which is preliminary data.</text>
</comment>
<evidence type="ECO:0000256" key="1">
    <source>
        <dbReference type="SAM" id="MobiDB-lite"/>
    </source>
</evidence>
<organism evidence="2 3">
    <name type="scientific">Portunus trituberculatus</name>
    <name type="common">Swimming crab</name>
    <name type="synonym">Neptunus trituberculatus</name>
    <dbReference type="NCBI Taxonomy" id="210409"/>
    <lineage>
        <taxon>Eukaryota</taxon>
        <taxon>Metazoa</taxon>
        <taxon>Ecdysozoa</taxon>
        <taxon>Arthropoda</taxon>
        <taxon>Crustacea</taxon>
        <taxon>Multicrustacea</taxon>
        <taxon>Malacostraca</taxon>
        <taxon>Eumalacostraca</taxon>
        <taxon>Eucarida</taxon>
        <taxon>Decapoda</taxon>
        <taxon>Pleocyemata</taxon>
        <taxon>Brachyura</taxon>
        <taxon>Eubrachyura</taxon>
        <taxon>Portunoidea</taxon>
        <taxon>Portunidae</taxon>
        <taxon>Portuninae</taxon>
        <taxon>Portunus</taxon>
    </lineage>
</organism>
<accession>A0A5B7EYX9</accession>
<gene>
    <name evidence="2" type="ORF">E2C01_031733</name>
</gene>
<dbReference type="Proteomes" id="UP000324222">
    <property type="component" value="Unassembled WGS sequence"/>
</dbReference>
<sequence>MSVSIIVKEAIIFNTALPQTLPNNIRDTLQCVYPAYVPRDSGSLLSRTFGSAAPVDDKRKAHRKKKEKKKKKKKEQGSLL</sequence>
<evidence type="ECO:0000313" key="3">
    <source>
        <dbReference type="Proteomes" id="UP000324222"/>
    </source>
</evidence>
<dbReference type="EMBL" id="VSRR010004016">
    <property type="protein sequence ID" value="MPC38229.1"/>
    <property type="molecule type" value="Genomic_DNA"/>
</dbReference>
<reference evidence="2 3" key="1">
    <citation type="submission" date="2019-05" db="EMBL/GenBank/DDBJ databases">
        <title>Another draft genome of Portunus trituberculatus and its Hox gene families provides insights of decapod evolution.</title>
        <authorList>
            <person name="Jeong J.-H."/>
            <person name="Song I."/>
            <person name="Kim S."/>
            <person name="Choi T."/>
            <person name="Kim D."/>
            <person name="Ryu S."/>
            <person name="Kim W."/>
        </authorList>
    </citation>
    <scope>NUCLEOTIDE SEQUENCE [LARGE SCALE GENOMIC DNA]</scope>
    <source>
        <tissue evidence="2">Muscle</tissue>
    </source>
</reference>
<name>A0A5B7EYX9_PORTR</name>
<dbReference type="AlphaFoldDB" id="A0A5B7EYX9"/>
<evidence type="ECO:0000313" key="2">
    <source>
        <dbReference type="EMBL" id="MPC38229.1"/>
    </source>
</evidence>
<feature type="compositionally biased region" description="Basic residues" evidence="1">
    <location>
        <begin position="60"/>
        <end position="74"/>
    </location>
</feature>